<dbReference type="Pfam" id="PF07727">
    <property type="entry name" value="RVT_2"/>
    <property type="match status" value="1"/>
</dbReference>
<feature type="domain" description="Reverse transcriptase Ty1/copia-type" evidence="1">
    <location>
        <begin position="1"/>
        <end position="145"/>
    </location>
</feature>
<dbReference type="EnsemblPlants" id="TuG1812G0200000263.01.T01">
    <property type="protein sequence ID" value="TuG1812G0200000263.01.T01.cds403385"/>
    <property type="gene ID" value="TuG1812G0200000263.01"/>
</dbReference>
<reference evidence="2" key="2">
    <citation type="submission" date="2018-03" db="EMBL/GenBank/DDBJ databases">
        <title>The Triticum urartu genome reveals the dynamic nature of wheat genome evolution.</title>
        <authorList>
            <person name="Ling H."/>
            <person name="Ma B."/>
            <person name="Shi X."/>
            <person name="Liu H."/>
            <person name="Dong L."/>
            <person name="Sun H."/>
            <person name="Cao Y."/>
            <person name="Gao Q."/>
            <person name="Zheng S."/>
            <person name="Li Y."/>
            <person name="Yu Y."/>
            <person name="Du H."/>
            <person name="Qi M."/>
            <person name="Li Y."/>
            <person name="Yu H."/>
            <person name="Cui Y."/>
            <person name="Wang N."/>
            <person name="Chen C."/>
            <person name="Wu H."/>
            <person name="Zhao Y."/>
            <person name="Zhang J."/>
            <person name="Li Y."/>
            <person name="Zhou W."/>
            <person name="Zhang B."/>
            <person name="Hu W."/>
            <person name="Eijk M."/>
            <person name="Tang J."/>
            <person name="Witsenboer H."/>
            <person name="Zhao S."/>
            <person name="Li Z."/>
            <person name="Zhang A."/>
            <person name="Wang D."/>
            <person name="Liang C."/>
        </authorList>
    </citation>
    <scope>NUCLEOTIDE SEQUENCE [LARGE SCALE GENOMIC DNA]</scope>
    <source>
        <strain evidence="2">cv. G1812</strain>
    </source>
</reference>
<protein>
    <recommendedName>
        <fullName evidence="1">Reverse transcriptase Ty1/copia-type domain-containing protein</fullName>
    </recommendedName>
</protein>
<organism evidence="2 3">
    <name type="scientific">Triticum urartu</name>
    <name type="common">Red wild einkorn</name>
    <name type="synonym">Crithodium urartu</name>
    <dbReference type="NCBI Taxonomy" id="4572"/>
    <lineage>
        <taxon>Eukaryota</taxon>
        <taxon>Viridiplantae</taxon>
        <taxon>Streptophyta</taxon>
        <taxon>Embryophyta</taxon>
        <taxon>Tracheophyta</taxon>
        <taxon>Spermatophyta</taxon>
        <taxon>Magnoliopsida</taxon>
        <taxon>Liliopsida</taxon>
        <taxon>Poales</taxon>
        <taxon>Poaceae</taxon>
        <taxon>BOP clade</taxon>
        <taxon>Pooideae</taxon>
        <taxon>Triticodae</taxon>
        <taxon>Triticeae</taxon>
        <taxon>Triticinae</taxon>
        <taxon>Triticum</taxon>
    </lineage>
</organism>
<proteinExistence type="predicted"/>
<dbReference type="Gramene" id="TuG1812G0200000263.01.T01">
    <property type="protein sequence ID" value="TuG1812G0200000263.01.T01.cds403385"/>
    <property type="gene ID" value="TuG1812G0200000263.01"/>
</dbReference>
<sequence>MKQPPGFVSKNAPSYVCKLDKALYGLKQAPRAWYSRLCHKMQALGFVPSNSDTSLFIYNKSNTCIFVLIYVDDIIVTSSSDEAITGLLKDLSADFALKDLGDLHFFLGIEVKRNNDGLHLSQEKYATDLVKKAGLKDCKPSPTPLSSSEKLSL</sequence>
<keyword evidence="3" id="KW-1185">Reference proteome</keyword>
<evidence type="ECO:0000313" key="3">
    <source>
        <dbReference type="Proteomes" id="UP000015106"/>
    </source>
</evidence>
<evidence type="ECO:0000313" key="2">
    <source>
        <dbReference type="EnsemblPlants" id="TuG1812G0200000263.01.T01.cds403385"/>
    </source>
</evidence>
<evidence type="ECO:0000259" key="1">
    <source>
        <dbReference type="Pfam" id="PF07727"/>
    </source>
</evidence>
<dbReference type="Proteomes" id="UP000015106">
    <property type="component" value="Chromosome 2"/>
</dbReference>
<dbReference type="SUPFAM" id="SSF56672">
    <property type="entry name" value="DNA/RNA polymerases"/>
    <property type="match status" value="1"/>
</dbReference>
<accession>A0A8R7P933</accession>
<reference evidence="2" key="3">
    <citation type="submission" date="2022-06" db="UniProtKB">
        <authorList>
            <consortium name="EnsemblPlants"/>
        </authorList>
    </citation>
    <scope>IDENTIFICATION</scope>
</reference>
<dbReference type="InterPro" id="IPR013103">
    <property type="entry name" value="RVT_2"/>
</dbReference>
<dbReference type="AlphaFoldDB" id="A0A8R7P933"/>
<dbReference type="InterPro" id="IPR043502">
    <property type="entry name" value="DNA/RNA_pol_sf"/>
</dbReference>
<reference evidence="3" key="1">
    <citation type="journal article" date="2013" name="Nature">
        <title>Draft genome of the wheat A-genome progenitor Triticum urartu.</title>
        <authorList>
            <person name="Ling H.Q."/>
            <person name="Zhao S."/>
            <person name="Liu D."/>
            <person name="Wang J."/>
            <person name="Sun H."/>
            <person name="Zhang C."/>
            <person name="Fan H."/>
            <person name="Li D."/>
            <person name="Dong L."/>
            <person name="Tao Y."/>
            <person name="Gao C."/>
            <person name="Wu H."/>
            <person name="Li Y."/>
            <person name="Cui Y."/>
            <person name="Guo X."/>
            <person name="Zheng S."/>
            <person name="Wang B."/>
            <person name="Yu K."/>
            <person name="Liang Q."/>
            <person name="Yang W."/>
            <person name="Lou X."/>
            <person name="Chen J."/>
            <person name="Feng M."/>
            <person name="Jian J."/>
            <person name="Zhang X."/>
            <person name="Luo G."/>
            <person name="Jiang Y."/>
            <person name="Liu J."/>
            <person name="Wang Z."/>
            <person name="Sha Y."/>
            <person name="Zhang B."/>
            <person name="Wu H."/>
            <person name="Tang D."/>
            <person name="Shen Q."/>
            <person name="Xue P."/>
            <person name="Zou S."/>
            <person name="Wang X."/>
            <person name="Liu X."/>
            <person name="Wang F."/>
            <person name="Yang Y."/>
            <person name="An X."/>
            <person name="Dong Z."/>
            <person name="Zhang K."/>
            <person name="Zhang X."/>
            <person name="Luo M.C."/>
            <person name="Dvorak J."/>
            <person name="Tong Y."/>
            <person name="Wang J."/>
            <person name="Yang H."/>
            <person name="Li Z."/>
            <person name="Wang D."/>
            <person name="Zhang A."/>
            <person name="Wang J."/>
        </authorList>
    </citation>
    <scope>NUCLEOTIDE SEQUENCE</scope>
    <source>
        <strain evidence="3">cv. G1812</strain>
    </source>
</reference>
<name>A0A8R7P933_TRIUA</name>